<sequence length="560" mass="57607">MTDGDERPAGAAASGDEPPAVPRDGDGPADEPAAASTHESGQAAAPSGASAAEDDDIAGDPAPADAPNGGPAVEDDNVAGAPGPAAVPNGAPAAENGEAAGDLRPAGGVGPAGHPASRPGPPPHPAGHPGTAPGVQPVVAGGGRPAGRRWRLWVVLGLVLVLVACGVPGVLLLGLVRDAAGRPAADREERGTAAERQLRARMAAQLDRQAAALLDGDRAGFLAVAEPAARPALTRRYAALRALRVTAWRPVADGVPAADDRRPGEWRLTVSVGYCFVVPGCTPSSVELGTRWRVAGDAEPRLTAVEESRATPAGARPWEVSDLAVAVGKRAVVATTPALRAKLPGLLAQAEAAAAVADLYAVAAPPPDRYLVYYAGRAEWQRWYGGGRPKWTAGYAVGVGGGHHDVVLNAQSLTPSGVDDLLRHELTHAASLPDGGYADRSSWWLVEGLAEYAGADGQPVDRYEGLAEARKLVRGGWNGRLDALAPADDASDDRVGGAYGIGYLAVHHLVDRFGEQRVLDFFRAVVHERRSVAEAADEVFGEPWSGLHDDCVAYLRAVAG</sequence>
<evidence type="ECO:0000313" key="4">
    <source>
        <dbReference type="Proteomes" id="UP000198605"/>
    </source>
</evidence>
<dbReference type="OrthoDB" id="5171966at2"/>
<feature type="transmembrane region" description="Helical" evidence="2">
    <location>
        <begin position="152"/>
        <end position="176"/>
    </location>
</feature>
<gene>
    <name evidence="3" type="ORF">GA0070603_4577</name>
</gene>
<feature type="region of interest" description="Disordered" evidence="1">
    <location>
        <begin position="1"/>
        <end position="140"/>
    </location>
</feature>
<reference evidence="4" key="1">
    <citation type="submission" date="2016-06" db="EMBL/GenBank/DDBJ databases">
        <authorList>
            <person name="Varghese N."/>
            <person name="Submissions Spin"/>
        </authorList>
    </citation>
    <scope>NUCLEOTIDE SEQUENCE [LARGE SCALE GENOMIC DNA]</scope>
    <source>
        <strain evidence="4">DSM 44151</strain>
    </source>
</reference>
<keyword evidence="2" id="KW-0472">Membrane</keyword>
<dbReference type="STRING" id="47854.GA0070603_4577"/>
<name>A0A1C6VPE1_9ACTN</name>
<feature type="compositionally biased region" description="Low complexity" evidence="1">
    <location>
        <begin position="59"/>
        <end position="100"/>
    </location>
</feature>
<feature type="compositionally biased region" description="Low complexity" evidence="1">
    <location>
        <begin position="127"/>
        <end position="139"/>
    </location>
</feature>
<proteinExistence type="predicted"/>
<evidence type="ECO:0000256" key="2">
    <source>
        <dbReference type="SAM" id="Phobius"/>
    </source>
</evidence>
<feature type="compositionally biased region" description="Low complexity" evidence="1">
    <location>
        <begin position="30"/>
        <end position="51"/>
    </location>
</feature>
<evidence type="ECO:0000313" key="3">
    <source>
        <dbReference type="EMBL" id="SCL67800.1"/>
    </source>
</evidence>
<evidence type="ECO:0000256" key="1">
    <source>
        <dbReference type="SAM" id="MobiDB-lite"/>
    </source>
</evidence>
<evidence type="ECO:0008006" key="5">
    <source>
        <dbReference type="Google" id="ProtNLM"/>
    </source>
</evidence>
<dbReference type="EMBL" id="FMIB01000002">
    <property type="protein sequence ID" value="SCL67800.1"/>
    <property type="molecule type" value="Genomic_DNA"/>
</dbReference>
<keyword evidence="2" id="KW-1133">Transmembrane helix</keyword>
<dbReference type="GeneID" id="43281198"/>
<dbReference type="Proteomes" id="UP000198605">
    <property type="component" value="Unassembled WGS sequence"/>
</dbReference>
<organism evidence="3 4">
    <name type="scientific">Micromonospora chersina</name>
    <dbReference type="NCBI Taxonomy" id="47854"/>
    <lineage>
        <taxon>Bacteria</taxon>
        <taxon>Bacillati</taxon>
        <taxon>Actinomycetota</taxon>
        <taxon>Actinomycetes</taxon>
        <taxon>Micromonosporales</taxon>
        <taxon>Micromonosporaceae</taxon>
        <taxon>Micromonospora</taxon>
    </lineage>
</organism>
<protein>
    <recommendedName>
        <fullName evidence="5">Peptidase MA superfamily</fullName>
    </recommendedName>
</protein>
<dbReference type="RefSeq" id="WP_091317603.1">
    <property type="nucleotide sequence ID" value="NZ_FMIB01000002.1"/>
</dbReference>
<dbReference type="AlphaFoldDB" id="A0A1C6VPE1"/>
<keyword evidence="4" id="KW-1185">Reference proteome</keyword>
<accession>A0A1C6VPE1</accession>
<keyword evidence="2" id="KW-0812">Transmembrane</keyword>